<name>A0AAU8HXP0_9CAUD</name>
<evidence type="ECO:0000313" key="2">
    <source>
        <dbReference type="EMBL" id="XCI65007.1"/>
    </source>
</evidence>
<organism evidence="2">
    <name type="scientific">Decurrovirus sp</name>
    <dbReference type="NCBI Taxonomy" id="2832697"/>
    <lineage>
        <taxon>Viruses</taxon>
        <taxon>Duplodnaviria</taxon>
        <taxon>Heunggongvirae</taxon>
        <taxon>Uroviricota</taxon>
        <taxon>Caudoviricetes</taxon>
        <taxon>Decurrovirus</taxon>
    </lineage>
</organism>
<dbReference type="Pfam" id="PF01381">
    <property type="entry name" value="HTH_3"/>
    <property type="match status" value="1"/>
</dbReference>
<dbReference type="EMBL" id="PP870127">
    <property type="protein sequence ID" value="XCI65007.1"/>
    <property type="molecule type" value="Genomic_DNA"/>
</dbReference>
<reference evidence="2" key="1">
    <citation type="journal article" date="2024" name="bioRxiv">
        <title>The salivary virome during childhood dental caries.</title>
        <authorList>
            <person name="Tang J."/>
            <person name="Baker J.L."/>
        </authorList>
    </citation>
    <scope>NUCLEOTIDE SEQUENCE</scope>
    <source>
        <strain evidence="2">11_unbinned_2</strain>
    </source>
</reference>
<dbReference type="CDD" id="cd00093">
    <property type="entry name" value="HTH_XRE"/>
    <property type="match status" value="1"/>
</dbReference>
<dbReference type="Gene3D" id="1.10.260.40">
    <property type="entry name" value="lambda repressor-like DNA-binding domains"/>
    <property type="match status" value="1"/>
</dbReference>
<sequence>MRATGLSQAALANAIGLHQSALSKRIRGALRWSITDLDRLADAGVPIHLTASTLDREARS</sequence>
<dbReference type="InterPro" id="IPR010982">
    <property type="entry name" value="Lambda_DNA-bd_dom_sf"/>
</dbReference>
<dbReference type="InterPro" id="IPR001387">
    <property type="entry name" value="Cro/C1-type_HTH"/>
</dbReference>
<feature type="domain" description="HTH cro/C1-type" evidence="1">
    <location>
        <begin position="5"/>
        <end position="43"/>
    </location>
</feature>
<evidence type="ECO:0000259" key="1">
    <source>
        <dbReference type="PROSITE" id="PS50943"/>
    </source>
</evidence>
<dbReference type="GO" id="GO:0003677">
    <property type="term" value="F:DNA binding"/>
    <property type="evidence" value="ECO:0007669"/>
    <property type="project" value="InterPro"/>
</dbReference>
<dbReference type="PROSITE" id="PS50943">
    <property type="entry name" value="HTH_CROC1"/>
    <property type="match status" value="1"/>
</dbReference>
<dbReference type="SUPFAM" id="SSF47413">
    <property type="entry name" value="lambda repressor-like DNA-binding domains"/>
    <property type="match status" value="1"/>
</dbReference>
<protein>
    <submittedName>
        <fullName evidence="2">Transcriptional repressor</fullName>
    </submittedName>
</protein>
<proteinExistence type="predicted"/>
<accession>A0AAU8HXP0</accession>